<organism evidence="1 2">
    <name type="scientific">Paractinoplanes rhizophilus</name>
    <dbReference type="NCBI Taxonomy" id="1416877"/>
    <lineage>
        <taxon>Bacteria</taxon>
        <taxon>Bacillati</taxon>
        <taxon>Actinomycetota</taxon>
        <taxon>Actinomycetes</taxon>
        <taxon>Micromonosporales</taxon>
        <taxon>Micromonosporaceae</taxon>
        <taxon>Paractinoplanes</taxon>
    </lineage>
</organism>
<dbReference type="RefSeq" id="WP_378969868.1">
    <property type="nucleotide sequence ID" value="NZ_JBHTBJ010000012.1"/>
</dbReference>
<evidence type="ECO:0000313" key="1">
    <source>
        <dbReference type="EMBL" id="MFC7276038.1"/>
    </source>
</evidence>
<proteinExistence type="predicted"/>
<protein>
    <submittedName>
        <fullName evidence="1">Uncharacterized protein</fullName>
    </submittedName>
</protein>
<comment type="caution">
    <text evidence="1">The sequence shown here is derived from an EMBL/GenBank/DDBJ whole genome shotgun (WGS) entry which is preliminary data.</text>
</comment>
<accession>A0ABW2HS92</accession>
<dbReference type="Proteomes" id="UP001596548">
    <property type="component" value="Unassembled WGS sequence"/>
</dbReference>
<gene>
    <name evidence="1" type="ORF">ACFQS1_18755</name>
</gene>
<dbReference type="EMBL" id="JBHTBJ010000012">
    <property type="protein sequence ID" value="MFC7276038.1"/>
    <property type="molecule type" value="Genomic_DNA"/>
</dbReference>
<evidence type="ECO:0000313" key="2">
    <source>
        <dbReference type="Proteomes" id="UP001596548"/>
    </source>
</evidence>
<sequence length="46" mass="4752">MLIGAVTSALVVGYLAGLLSFKVKARWCPRCGATTSDLARQAAGRA</sequence>
<reference evidence="2" key="1">
    <citation type="journal article" date="2019" name="Int. J. Syst. Evol. Microbiol.">
        <title>The Global Catalogue of Microorganisms (GCM) 10K type strain sequencing project: providing services to taxonomists for standard genome sequencing and annotation.</title>
        <authorList>
            <consortium name="The Broad Institute Genomics Platform"/>
            <consortium name="The Broad Institute Genome Sequencing Center for Infectious Disease"/>
            <person name="Wu L."/>
            <person name="Ma J."/>
        </authorList>
    </citation>
    <scope>NUCLEOTIDE SEQUENCE [LARGE SCALE GENOMIC DNA]</scope>
    <source>
        <strain evidence="2">XZYJT-10</strain>
    </source>
</reference>
<keyword evidence="2" id="KW-1185">Reference proteome</keyword>
<name>A0ABW2HS92_9ACTN</name>